<protein>
    <submittedName>
        <fullName evidence="8">Isotrichodermin C-15 hydroxylase</fullName>
    </submittedName>
</protein>
<dbReference type="GO" id="GO:0005506">
    <property type="term" value="F:iron ion binding"/>
    <property type="evidence" value="ECO:0007669"/>
    <property type="project" value="InterPro"/>
</dbReference>
<dbReference type="PRINTS" id="PR00385">
    <property type="entry name" value="P450"/>
</dbReference>
<name>A0A2S4KMK8_9HYPO</name>
<dbReference type="OrthoDB" id="1470350at2759"/>
<dbReference type="InterPro" id="IPR050121">
    <property type="entry name" value="Cytochrome_P450_monoxygenase"/>
</dbReference>
<proteinExistence type="inferred from homology"/>
<dbReference type="CDD" id="cd11058">
    <property type="entry name" value="CYP60B-like"/>
    <property type="match status" value="1"/>
</dbReference>
<dbReference type="InterPro" id="IPR002401">
    <property type="entry name" value="Cyt_P450_E_grp-I"/>
</dbReference>
<evidence type="ECO:0000256" key="2">
    <source>
        <dbReference type="ARBA" id="ARBA00010617"/>
    </source>
</evidence>
<evidence type="ECO:0000313" key="8">
    <source>
        <dbReference type="EMBL" id="POR31375.1"/>
    </source>
</evidence>
<dbReference type="PROSITE" id="PS00086">
    <property type="entry name" value="CYTOCHROME_P450"/>
    <property type="match status" value="1"/>
</dbReference>
<feature type="binding site" description="axial binding residue" evidence="6">
    <location>
        <position position="464"/>
    </location>
    <ligand>
        <name>heme</name>
        <dbReference type="ChEBI" id="CHEBI:30413"/>
    </ligand>
    <ligandPart>
        <name>Fe</name>
        <dbReference type="ChEBI" id="CHEBI:18248"/>
    </ligandPart>
</feature>
<sequence length="520" mass="58886">MLSIDLSRMGQSVDAILDSWDNGNLSRTLGLVFALVAAYGVAKGVYRIWFHPLSKFPGPPLLSVIYLPYVYSNYVKGNWVRKTVGLHRKYGPAVRIGPNHIALDGSIGWPEVYGHRSGGKQEFRKMKGIFPGDQENIILAPRDIHRRQRRQLSHAFSDSALVQQESVIGRYVDMLLNRLDDRAREGQVINIVEWLNFTTFDIIGDLTFSEPFHSLQNNGYHPWVLSIFQGIRGFALRRFFQLYPLFGMIDEALGLSPALKTSLKIRSHAMDTARSRMELGAEPNGGRRDIMSYMLRKTRDGGNGMSESEILATSPTLVIAGSETTATALSGFCFYVSRNPRVYALVAHEVRSAFAAEGEITLRSTASLDYVQACIEETLRVYPPAAETPSRVSPGDVIDGKFVPAGTLVSVYQWATFRNPDNFVEPESFIPERWLPAKHPRYEERFKADNRAVFKPFSHGSRDCIGKNLAYAEMRLMIARLLYRFDFELAFEQDDWHDSQRTFVVWEKGPLYLRLAPRTA</sequence>
<gene>
    <name evidence="8" type="ORF">TPAR_08416</name>
</gene>
<dbReference type="AlphaFoldDB" id="A0A2S4KMK8"/>
<keyword evidence="4 6" id="KW-0479">Metal-binding</keyword>
<dbReference type="InterPro" id="IPR017972">
    <property type="entry name" value="Cyt_P450_CS"/>
</dbReference>
<organism evidence="8 9">
    <name type="scientific">Tolypocladium paradoxum</name>
    <dbReference type="NCBI Taxonomy" id="94208"/>
    <lineage>
        <taxon>Eukaryota</taxon>
        <taxon>Fungi</taxon>
        <taxon>Dikarya</taxon>
        <taxon>Ascomycota</taxon>
        <taxon>Pezizomycotina</taxon>
        <taxon>Sordariomycetes</taxon>
        <taxon>Hypocreomycetidae</taxon>
        <taxon>Hypocreales</taxon>
        <taxon>Ophiocordycipitaceae</taxon>
        <taxon>Tolypocladium</taxon>
    </lineage>
</organism>
<dbReference type="InterPro" id="IPR036396">
    <property type="entry name" value="Cyt_P450_sf"/>
</dbReference>
<dbReference type="Gene3D" id="1.10.630.10">
    <property type="entry name" value="Cytochrome P450"/>
    <property type="match status" value="1"/>
</dbReference>
<comment type="caution">
    <text evidence="8">The sequence shown here is derived from an EMBL/GenBank/DDBJ whole genome shotgun (WGS) entry which is preliminary data.</text>
</comment>
<comment type="cofactor">
    <cofactor evidence="1 6">
        <name>heme</name>
        <dbReference type="ChEBI" id="CHEBI:30413"/>
    </cofactor>
</comment>
<dbReference type="SUPFAM" id="SSF48264">
    <property type="entry name" value="Cytochrome P450"/>
    <property type="match status" value="1"/>
</dbReference>
<evidence type="ECO:0000313" key="9">
    <source>
        <dbReference type="Proteomes" id="UP000237481"/>
    </source>
</evidence>
<evidence type="ECO:0000256" key="4">
    <source>
        <dbReference type="ARBA" id="ARBA00022723"/>
    </source>
</evidence>
<dbReference type="PANTHER" id="PTHR24305:SF210">
    <property type="entry name" value="CYTOCHROME P450 MONOOXYGENASE ASQL-RELATED"/>
    <property type="match status" value="1"/>
</dbReference>
<keyword evidence="9" id="KW-1185">Reference proteome</keyword>
<accession>A0A2S4KMK8</accession>
<dbReference type="InterPro" id="IPR001128">
    <property type="entry name" value="Cyt_P450"/>
</dbReference>
<reference evidence="8 9" key="1">
    <citation type="submission" date="2018-01" db="EMBL/GenBank/DDBJ databases">
        <title>Harnessing the power of phylogenomics to disentangle the directionality and signatures of interkingdom host jumping in the parasitic fungal genus Tolypocladium.</title>
        <authorList>
            <person name="Quandt C.A."/>
            <person name="Patterson W."/>
            <person name="Spatafora J.W."/>
        </authorList>
    </citation>
    <scope>NUCLEOTIDE SEQUENCE [LARGE SCALE GENOMIC DNA]</scope>
    <source>
        <strain evidence="8 9">NRBC 100945</strain>
    </source>
</reference>
<evidence type="ECO:0000256" key="6">
    <source>
        <dbReference type="PIRSR" id="PIRSR602401-1"/>
    </source>
</evidence>
<dbReference type="GO" id="GO:0020037">
    <property type="term" value="F:heme binding"/>
    <property type="evidence" value="ECO:0007669"/>
    <property type="project" value="InterPro"/>
</dbReference>
<dbReference type="Pfam" id="PF00067">
    <property type="entry name" value="p450"/>
    <property type="match status" value="1"/>
</dbReference>
<keyword evidence="5 6" id="KW-0408">Iron</keyword>
<dbReference type="Proteomes" id="UP000237481">
    <property type="component" value="Unassembled WGS sequence"/>
</dbReference>
<dbReference type="STRING" id="94208.A0A2S4KMK8"/>
<evidence type="ECO:0000256" key="7">
    <source>
        <dbReference type="RuleBase" id="RU000461"/>
    </source>
</evidence>
<dbReference type="GO" id="GO:0016705">
    <property type="term" value="F:oxidoreductase activity, acting on paired donors, with incorporation or reduction of molecular oxygen"/>
    <property type="evidence" value="ECO:0007669"/>
    <property type="project" value="InterPro"/>
</dbReference>
<evidence type="ECO:0000256" key="3">
    <source>
        <dbReference type="ARBA" id="ARBA00022617"/>
    </source>
</evidence>
<keyword evidence="7" id="KW-0503">Monooxygenase</keyword>
<dbReference type="PRINTS" id="PR00463">
    <property type="entry name" value="EP450I"/>
</dbReference>
<dbReference type="GO" id="GO:0004497">
    <property type="term" value="F:monooxygenase activity"/>
    <property type="evidence" value="ECO:0007669"/>
    <property type="project" value="UniProtKB-KW"/>
</dbReference>
<evidence type="ECO:0000256" key="5">
    <source>
        <dbReference type="ARBA" id="ARBA00023004"/>
    </source>
</evidence>
<keyword evidence="3 6" id="KW-0349">Heme</keyword>
<dbReference type="EMBL" id="PKSG01001060">
    <property type="protein sequence ID" value="POR31375.1"/>
    <property type="molecule type" value="Genomic_DNA"/>
</dbReference>
<comment type="similarity">
    <text evidence="2 7">Belongs to the cytochrome P450 family.</text>
</comment>
<dbReference type="PANTHER" id="PTHR24305">
    <property type="entry name" value="CYTOCHROME P450"/>
    <property type="match status" value="1"/>
</dbReference>
<evidence type="ECO:0000256" key="1">
    <source>
        <dbReference type="ARBA" id="ARBA00001971"/>
    </source>
</evidence>
<keyword evidence="7" id="KW-0560">Oxidoreductase</keyword>